<reference evidence="2 3" key="1">
    <citation type="submission" date="2019-01" db="EMBL/GenBank/DDBJ databases">
        <authorList>
            <person name="Ferrante I. M."/>
        </authorList>
    </citation>
    <scope>NUCLEOTIDE SEQUENCE [LARGE SCALE GENOMIC DNA]</scope>
    <source>
        <strain evidence="2 3">B856</strain>
    </source>
</reference>
<name>A0A448ZC80_9STRA</name>
<feature type="compositionally biased region" description="Basic and acidic residues" evidence="1">
    <location>
        <begin position="36"/>
        <end position="49"/>
    </location>
</feature>
<evidence type="ECO:0000256" key="1">
    <source>
        <dbReference type="SAM" id="MobiDB-lite"/>
    </source>
</evidence>
<dbReference type="EMBL" id="CAACVS010000226">
    <property type="protein sequence ID" value="VEU39608.1"/>
    <property type="molecule type" value="Genomic_DNA"/>
</dbReference>
<feature type="compositionally biased region" description="Basic and acidic residues" evidence="1">
    <location>
        <begin position="142"/>
        <end position="155"/>
    </location>
</feature>
<dbReference type="Proteomes" id="UP000291116">
    <property type="component" value="Unassembled WGS sequence"/>
</dbReference>
<protein>
    <submittedName>
        <fullName evidence="2">Uncharacterized protein</fullName>
    </submittedName>
</protein>
<proteinExistence type="predicted"/>
<feature type="compositionally biased region" description="Basic and acidic residues" evidence="1">
    <location>
        <begin position="115"/>
        <end position="125"/>
    </location>
</feature>
<evidence type="ECO:0000313" key="2">
    <source>
        <dbReference type="EMBL" id="VEU39608.1"/>
    </source>
</evidence>
<dbReference type="AlphaFoldDB" id="A0A448ZC80"/>
<organism evidence="2 3">
    <name type="scientific">Pseudo-nitzschia multistriata</name>
    <dbReference type="NCBI Taxonomy" id="183589"/>
    <lineage>
        <taxon>Eukaryota</taxon>
        <taxon>Sar</taxon>
        <taxon>Stramenopiles</taxon>
        <taxon>Ochrophyta</taxon>
        <taxon>Bacillariophyta</taxon>
        <taxon>Bacillariophyceae</taxon>
        <taxon>Bacillariophycidae</taxon>
        <taxon>Bacillariales</taxon>
        <taxon>Bacillariaceae</taxon>
        <taxon>Pseudo-nitzschia</taxon>
    </lineage>
</organism>
<evidence type="ECO:0000313" key="3">
    <source>
        <dbReference type="Proteomes" id="UP000291116"/>
    </source>
</evidence>
<sequence>MSRNAHKGGRVLPDVKGHHALEGRLGRSGNVVRERAGGLDLHDRHDSNGKAKYARHHHGAPEETRDHLLVQGVVQNPGLQVGNERQKEYRGVDVVVKGELPVVVVHHRQGLLGKDRVEADKERGAQAKGGSDVGEVDLSLGPHKETADDHQEAGRRAHRRGRPEDQVAQNDVENNGEAPRNVVEGDLDPLEAEVVEGDHAHKDHREGEDLLSDGRLVLRLGELRKETVGLAVALVPGEREHVRVRGALDGHGKTPGGPANERRGDALEPRDEKGGLDRHRLAGHENFVQVDHGNGHEPVGCDHAGDVLCVSHCVMLLLLLLLLIMM</sequence>
<accession>A0A448ZC80</accession>
<dbReference type="OrthoDB" id="10674527at2759"/>
<feature type="region of interest" description="Disordered" evidence="1">
    <location>
        <begin position="247"/>
        <end position="277"/>
    </location>
</feature>
<gene>
    <name evidence="2" type="ORF">PSNMU_V1.4_AUG-EV-PASAV3_0063350</name>
</gene>
<feature type="compositionally biased region" description="Basic and acidic residues" evidence="1">
    <location>
        <begin position="260"/>
        <end position="277"/>
    </location>
</feature>
<feature type="region of interest" description="Disordered" evidence="1">
    <location>
        <begin position="115"/>
        <end position="186"/>
    </location>
</feature>
<feature type="region of interest" description="Disordered" evidence="1">
    <location>
        <begin position="36"/>
        <end position="63"/>
    </location>
</feature>
<keyword evidence="3" id="KW-1185">Reference proteome</keyword>